<proteinExistence type="predicted"/>
<organism evidence="4 5">
    <name type="scientific">Iningainema tapete BLCC-T55</name>
    <dbReference type="NCBI Taxonomy" id="2748662"/>
    <lineage>
        <taxon>Bacteria</taxon>
        <taxon>Bacillati</taxon>
        <taxon>Cyanobacteriota</taxon>
        <taxon>Cyanophyceae</taxon>
        <taxon>Nostocales</taxon>
        <taxon>Scytonemataceae</taxon>
        <taxon>Iningainema tapete</taxon>
    </lineage>
</organism>
<dbReference type="CDD" id="cd15457">
    <property type="entry name" value="NADAR"/>
    <property type="match status" value="1"/>
</dbReference>
<gene>
    <name evidence="4" type="ORF">ICL16_07865</name>
</gene>
<sequence length="321" mass="36416">MKSWIKNWFSNLEVLQNPIVVDGIDYWSVENFYAASKSLDVKEKMHIALLPPSAAKKYALKVALRPDWEQVKLSIMLRGLVAKFSPGSNWHNELMETGGEELIEFSNWGDRYWGIPAATDSNSNKAIPTGKPGENWLGRLLMFIRSQHEQASNIAILNWLNDPKDLAEIQQWLIQCPKIPPAPKTENYRGKIIDNCTLPSYRLKVFVFGSREINQLDKEAISRLDAIMTLGAHIHIGDAVGADAAAQQYIKSQYYSRVTVWYVDNNPKNNAGFKTVRFHGSYKDMDNKIRSKCKYGLSIGTDFRCLANAEKMPTRVVMASK</sequence>
<dbReference type="InterPro" id="IPR012816">
    <property type="entry name" value="NADAR"/>
</dbReference>
<accession>A0A8J7C6H0</accession>
<evidence type="ECO:0000313" key="4">
    <source>
        <dbReference type="EMBL" id="MBD2772006.1"/>
    </source>
</evidence>
<dbReference type="SUPFAM" id="SSF143990">
    <property type="entry name" value="YbiA-like"/>
    <property type="match status" value="1"/>
</dbReference>
<dbReference type="Proteomes" id="UP000629098">
    <property type="component" value="Unassembled WGS sequence"/>
</dbReference>
<protein>
    <submittedName>
        <fullName evidence="4">NADAR family protein</fullName>
    </submittedName>
</protein>
<dbReference type="InterPro" id="IPR037238">
    <property type="entry name" value="YbiA-like_sf"/>
</dbReference>
<evidence type="ECO:0000256" key="1">
    <source>
        <dbReference type="ARBA" id="ARBA00000022"/>
    </source>
</evidence>
<reference evidence="4" key="1">
    <citation type="submission" date="2020-09" db="EMBL/GenBank/DDBJ databases">
        <title>Iningainema tapete sp. nov. (Scytonemataceae, Cyanobacteria) from greenhouses in central Florida (USA) produces two types of nodularin with biosynthetic potential for microcystin-LR and anabaenopeptins.</title>
        <authorList>
            <person name="Berthold D.E."/>
            <person name="Lefler F.W."/>
            <person name="Huang I.-S."/>
            <person name="Abdulla H."/>
            <person name="Zimba P.V."/>
            <person name="Laughinghouse H.D. IV."/>
        </authorList>
    </citation>
    <scope>NUCLEOTIDE SEQUENCE</scope>
    <source>
        <strain evidence="4">BLCCT55</strain>
    </source>
</reference>
<feature type="domain" description="NADAR" evidence="3">
    <location>
        <begin position="4"/>
        <end position="147"/>
    </location>
</feature>
<dbReference type="EMBL" id="JACXAE010000034">
    <property type="protein sequence ID" value="MBD2772006.1"/>
    <property type="molecule type" value="Genomic_DNA"/>
</dbReference>
<keyword evidence="5" id="KW-1185">Reference proteome</keyword>
<dbReference type="AlphaFoldDB" id="A0A8J7C6H0"/>
<evidence type="ECO:0000259" key="3">
    <source>
        <dbReference type="Pfam" id="PF08719"/>
    </source>
</evidence>
<comment type="catalytic activity">
    <reaction evidence="2">
        <text>2,5-diamino-6-hydroxy-4-(5-phosphoribosylamino)-pyrimidine + H2O = 2,5,6-triamino-4-hydroxypyrimidine + D-ribose 5-phosphate</text>
        <dbReference type="Rhea" id="RHEA:23436"/>
        <dbReference type="ChEBI" id="CHEBI:15377"/>
        <dbReference type="ChEBI" id="CHEBI:58614"/>
        <dbReference type="ChEBI" id="CHEBI:78346"/>
        <dbReference type="ChEBI" id="CHEBI:137796"/>
    </reaction>
</comment>
<evidence type="ECO:0000256" key="2">
    <source>
        <dbReference type="ARBA" id="ARBA00000751"/>
    </source>
</evidence>
<dbReference type="Pfam" id="PF08719">
    <property type="entry name" value="NADAR"/>
    <property type="match status" value="1"/>
</dbReference>
<dbReference type="Gene3D" id="1.10.357.40">
    <property type="entry name" value="YbiA-like"/>
    <property type="match status" value="1"/>
</dbReference>
<dbReference type="RefSeq" id="WP_190826298.1">
    <property type="nucleotide sequence ID" value="NZ_CAWPPI010000034.1"/>
</dbReference>
<comment type="caution">
    <text evidence="4">The sequence shown here is derived from an EMBL/GenBank/DDBJ whole genome shotgun (WGS) entry which is preliminary data.</text>
</comment>
<evidence type="ECO:0000313" key="5">
    <source>
        <dbReference type="Proteomes" id="UP000629098"/>
    </source>
</evidence>
<name>A0A8J7C6H0_9CYAN</name>
<comment type="catalytic activity">
    <reaction evidence="1">
        <text>5-amino-6-(5-phospho-D-ribosylamino)uracil + H2O = 5,6-diaminouracil + D-ribose 5-phosphate</text>
        <dbReference type="Rhea" id="RHEA:55020"/>
        <dbReference type="ChEBI" id="CHEBI:15377"/>
        <dbReference type="ChEBI" id="CHEBI:46252"/>
        <dbReference type="ChEBI" id="CHEBI:58453"/>
        <dbReference type="ChEBI" id="CHEBI:78346"/>
    </reaction>
</comment>